<evidence type="ECO:0000259" key="1">
    <source>
        <dbReference type="PROSITE" id="PS50022"/>
    </source>
</evidence>
<evidence type="ECO:0000313" key="2">
    <source>
        <dbReference type="EMBL" id="QJT06833.1"/>
    </source>
</evidence>
<sequence>MQATFADFSVDPAGLSNAEVRHDRAGFGGNHLALNAGGTVTLDFEVADPEDIPEATLTVTALVSRLGSAPGHAPIDVLLQGEALAEELTVPGGGDLPQDNVFAVPALMLKPGTNTLEIRVSAEARSTLRLYRITLDSVDERGRSERALAAQAARNSVFAFRTEIRAAHASSTTSWHEAPRLVFHLDRDEHSLPAQLGWRGADGAESAISFQSNMSDFHGSHRAADGTAYEYRGRLTGGWAFPEGLEETSASGLYRFRTEEGYGGGWHRSHELRLLVDDGGAPVERVTWRDQRGNSGVAMLQTESAEAEANDVQVTDVEASDEFEEAGETADNLLNGSRTKWLADDDTAQLFFTLARPAAVTSYALRSANDCPERDPRDWTLHGSSDGRTWTPLDSRAGETFNGRFETREFRLRVPASAHRRYRHYRLDITRNSGSTQTQLARVRFVEHPTGGVAFTGYYQRYNEGPIGYRGTEVPTPGSAPESLAIPAPLLAADLEAAVQSLTDTAQTLAALATRLRDS</sequence>
<organism evidence="2 3">
    <name type="scientific">Streptomyces asoensis</name>
    <dbReference type="NCBI Taxonomy" id="249586"/>
    <lineage>
        <taxon>Bacteria</taxon>
        <taxon>Bacillati</taxon>
        <taxon>Actinomycetota</taxon>
        <taxon>Actinomycetes</taxon>
        <taxon>Kitasatosporales</taxon>
        <taxon>Streptomycetaceae</taxon>
        <taxon>Streptomyces</taxon>
    </lineage>
</organism>
<keyword evidence="3" id="KW-1185">Reference proteome</keyword>
<dbReference type="Gene3D" id="2.60.120.260">
    <property type="entry name" value="Galactose-binding domain-like"/>
    <property type="match status" value="1"/>
</dbReference>
<gene>
    <name evidence="2" type="ORF">G9272_15235</name>
</gene>
<dbReference type="Pfam" id="PF00754">
    <property type="entry name" value="F5_F8_type_C"/>
    <property type="match status" value="1"/>
</dbReference>
<dbReference type="Pfam" id="PF17882">
    <property type="entry name" value="SBD"/>
    <property type="match status" value="3"/>
</dbReference>
<feature type="domain" description="F5/8 type C" evidence="1">
    <location>
        <begin position="295"/>
        <end position="448"/>
    </location>
</feature>
<reference evidence="2" key="1">
    <citation type="submission" date="2020-03" db="EMBL/GenBank/DDBJ databases">
        <title>Molecular networking-based the target discovery of potent antiproliferative macrolactams: 5/6/7/16 polycyclic ansamycins and glycosylated trienomycin from Streptomyces cacaoi subsp. asoensis.</title>
        <authorList>
            <person name="Liu L.-L."/>
        </authorList>
    </citation>
    <scope>NUCLEOTIDE SEQUENCE [LARGE SCALE GENOMIC DNA]</scope>
    <source>
        <strain evidence="2">H2S5</strain>
    </source>
</reference>
<dbReference type="AlphaFoldDB" id="A0A6M4XFJ8"/>
<dbReference type="Proteomes" id="UP000502665">
    <property type="component" value="Chromosome"/>
</dbReference>
<protein>
    <submittedName>
        <fullName evidence="2">Discoidin domain-containing protein</fullName>
    </submittedName>
</protein>
<dbReference type="EMBL" id="CP049838">
    <property type="protein sequence ID" value="QJT06833.1"/>
    <property type="molecule type" value="Genomic_DNA"/>
</dbReference>
<dbReference type="PROSITE" id="PS50022">
    <property type="entry name" value="FA58C_3"/>
    <property type="match status" value="1"/>
</dbReference>
<proteinExistence type="predicted"/>
<dbReference type="InterPro" id="IPR040964">
    <property type="entry name" value="SBD"/>
</dbReference>
<name>A0A6M4XFJ8_9ACTN</name>
<dbReference type="InterPro" id="IPR008979">
    <property type="entry name" value="Galactose-bd-like_sf"/>
</dbReference>
<dbReference type="InterPro" id="IPR000421">
    <property type="entry name" value="FA58C"/>
</dbReference>
<accession>A0A6M4XFJ8</accession>
<evidence type="ECO:0000313" key="3">
    <source>
        <dbReference type="Proteomes" id="UP000502665"/>
    </source>
</evidence>
<dbReference type="SUPFAM" id="SSF49785">
    <property type="entry name" value="Galactose-binding domain-like"/>
    <property type="match status" value="1"/>
</dbReference>